<dbReference type="InterPro" id="IPR029016">
    <property type="entry name" value="GAF-like_dom_sf"/>
</dbReference>
<accession>A0A402AP01</accession>
<organism evidence="1 2">
    <name type="scientific">Dictyobacter kobayashii</name>
    <dbReference type="NCBI Taxonomy" id="2014872"/>
    <lineage>
        <taxon>Bacteria</taxon>
        <taxon>Bacillati</taxon>
        <taxon>Chloroflexota</taxon>
        <taxon>Ktedonobacteria</taxon>
        <taxon>Ktedonobacterales</taxon>
        <taxon>Dictyobacteraceae</taxon>
        <taxon>Dictyobacter</taxon>
    </lineage>
</organism>
<dbReference type="RefSeq" id="WP_126552338.1">
    <property type="nucleotide sequence ID" value="NZ_BIFS01000001.1"/>
</dbReference>
<dbReference type="SUPFAM" id="SSF55781">
    <property type="entry name" value="GAF domain-like"/>
    <property type="match status" value="1"/>
</dbReference>
<comment type="caution">
    <text evidence="1">The sequence shown here is derived from an EMBL/GenBank/DDBJ whole genome shotgun (WGS) entry which is preliminary data.</text>
</comment>
<name>A0A402AP01_9CHLR</name>
<keyword evidence="2" id="KW-1185">Reference proteome</keyword>
<dbReference type="Gene3D" id="3.30.450.40">
    <property type="match status" value="1"/>
</dbReference>
<sequence length="347" mass="39500">MQEARTWRELLGQILSDPKERQHLIETLNITPITFTRWVSGESDPRPQNLRQLINALPQKYQEQMRKLVKEEKGVGEIAATPQETSLKAIPAEFYARVLVARASTTENLRFWSTCHLILQQAIGQLDPERRGMSIWVVRCMPPSGPYKKVRSLRESVGLGTAPWIGSLEQNAMFLGAESLAGNVVTLCRPGVIQNLDREHNLMPASRVDYEKSVAIYPILYAGRTAGVLLVSSTQVDYFLSQTRTDLVQQYADLVALAFEPQDFYMPEDIALCVMPSHKQQKEYFAKFRQMVAETMLRAATKNQPVNNMQADMLVWQKLEEELLQIPARQTVRDYSETPAVSIIKLY</sequence>
<reference evidence="2" key="1">
    <citation type="submission" date="2018-12" db="EMBL/GenBank/DDBJ databases">
        <title>Tengunoibacter tsumagoiensis gen. nov., sp. nov., Dictyobacter kobayashii sp. nov., D. alpinus sp. nov., and D. joshuensis sp. nov. and description of Dictyobacteraceae fam. nov. within the order Ktedonobacterales isolated from Tengu-no-mugimeshi.</title>
        <authorList>
            <person name="Wang C.M."/>
            <person name="Zheng Y."/>
            <person name="Sakai Y."/>
            <person name="Toyoda A."/>
            <person name="Minakuchi Y."/>
            <person name="Abe K."/>
            <person name="Yokota A."/>
            <person name="Yabe S."/>
        </authorList>
    </citation>
    <scope>NUCLEOTIDE SEQUENCE [LARGE SCALE GENOMIC DNA]</scope>
    <source>
        <strain evidence="2">Uno11</strain>
    </source>
</reference>
<dbReference type="OrthoDB" id="145547at2"/>
<dbReference type="Proteomes" id="UP000287188">
    <property type="component" value="Unassembled WGS sequence"/>
</dbReference>
<proteinExistence type="predicted"/>
<evidence type="ECO:0000313" key="2">
    <source>
        <dbReference type="Proteomes" id="UP000287188"/>
    </source>
</evidence>
<dbReference type="EMBL" id="BIFS01000001">
    <property type="protein sequence ID" value="GCE20700.1"/>
    <property type="molecule type" value="Genomic_DNA"/>
</dbReference>
<evidence type="ECO:0008006" key="3">
    <source>
        <dbReference type="Google" id="ProtNLM"/>
    </source>
</evidence>
<gene>
    <name evidence="1" type="ORF">KDK_45000</name>
</gene>
<protein>
    <recommendedName>
        <fullName evidence="3">GAF domain-containing protein</fullName>
    </recommendedName>
</protein>
<evidence type="ECO:0000313" key="1">
    <source>
        <dbReference type="EMBL" id="GCE20700.1"/>
    </source>
</evidence>
<dbReference type="AlphaFoldDB" id="A0A402AP01"/>